<feature type="transmembrane region" description="Helical" evidence="1">
    <location>
        <begin position="77"/>
        <end position="95"/>
    </location>
</feature>
<sequence>MLVTSKKVRAAALVLTLCWMAVLFAFSAQNGTASSGTSRGAIVAVLRALPWFGSLPEAQIVSIAAAIGAVVRKCAHFAGYLLLGVFVAPAAASWSRRWQSCAGLSLGVCALYAVSDELHQYFVPGRSCELRDVLIDTAGAAVGVGLVLTVILLRRKKESSRSA</sequence>
<dbReference type="RefSeq" id="WP_249300579.1">
    <property type="nucleotide sequence ID" value="NZ_JACRSP010000003.1"/>
</dbReference>
<keyword evidence="1" id="KW-0812">Transmembrane</keyword>
<evidence type="ECO:0000313" key="5">
    <source>
        <dbReference type="Proteomes" id="UP000620366"/>
    </source>
</evidence>
<feature type="transmembrane region" description="Helical" evidence="1">
    <location>
        <begin position="133"/>
        <end position="153"/>
    </location>
</feature>
<dbReference type="AlphaFoldDB" id="A0A926HQU9"/>
<dbReference type="EMBL" id="JACRSP010000003">
    <property type="protein sequence ID" value="MBC8536732.1"/>
    <property type="molecule type" value="Genomic_DNA"/>
</dbReference>
<evidence type="ECO:0000313" key="4">
    <source>
        <dbReference type="EMBL" id="MBC8536732.1"/>
    </source>
</evidence>
<proteinExistence type="predicted"/>
<name>A0A926HQU9_9FIRM</name>
<organism evidence="4 5">
    <name type="scientific">Feifania hominis</name>
    <dbReference type="NCBI Taxonomy" id="2763660"/>
    <lineage>
        <taxon>Bacteria</taxon>
        <taxon>Bacillati</taxon>
        <taxon>Bacillota</taxon>
        <taxon>Clostridia</taxon>
        <taxon>Eubacteriales</taxon>
        <taxon>Feifaniaceae</taxon>
        <taxon>Feifania</taxon>
    </lineage>
</organism>
<evidence type="ECO:0000259" key="3">
    <source>
        <dbReference type="Pfam" id="PF04892"/>
    </source>
</evidence>
<keyword evidence="1" id="KW-1133">Transmembrane helix</keyword>
<feature type="domain" description="VanZ-like" evidence="3">
    <location>
        <begin position="13"/>
        <end position="148"/>
    </location>
</feature>
<protein>
    <submittedName>
        <fullName evidence="4">VanZ family protein</fullName>
    </submittedName>
</protein>
<dbReference type="Pfam" id="PF04892">
    <property type="entry name" value="VanZ"/>
    <property type="match status" value="1"/>
</dbReference>
<dbReference type="NCBIfam" id="NF037970">
    <property type="entry name" value="vanZ_1"/>
    <property type="match status" value="1"/>
</dbReference>
<accession>A0A926HQU9</accession>
<dbReference type="Proteomes" id="UP000620366">
    <property type="component" value="Unassembled WGS sequence"/>
</dbReference>
<feature type="signal peptide" evidence="2">
    <location>
        <begin position="1"/>
        <end position="27"/>
    </location>
</feature>
<keyword evidence="1" id="KW-0472">Membrane</keyword>
<evidence type="ECO:0000256" key="1">
    <source>
        <dbReference type="SAM" id="Phobius"/>
    </source>
</evidence>
<feature type="chain" id="PRO_5037297364" evidence="2">
    <location>
        <begin position="28"/>
        <end position="163"/>
    </location>
</feature>
<reference evidence="4" key="1">
    <citation type="submission" date="2020-08" db="EMBL/GenBank/DDBJ databases">
        <title>Genome public.</title>
        <authorList>
            <person name="Liu C."/>
            <person name="Sun Q."/>
        </authorList>
    </citation>
    <scope>NUCLEOTIDE SEQUENCE</scope>
    <source>
        <strain evidence="4">BX7</strain>
    </source>
</reference>
<feature type="transmembrane region" description="Helical" evidence="1">
    <location>
        <begin position="50"/>
        <end position="70"/>
    </location>
</feature>
<gene>
    <name evidence="4" type="ORF">H8695_08545</name>
</gene>
<dbReference type="InterPro" id="IPR016747">
    <property type="entry name" value="Phosphotransbutyrylase"/>
</dbReference>
<keyword evidence="5" id="KW-1185">Reference proteome</keyword>
<dbReference type="PIRSF" id="PIRSF019083">
    <property type="entry name" value="UCP019083_VanZ"/>
    <property type="match status" value="1"/>
</dbReference>
<comment type="caution">
    <text evidence="4">The sequence shown here is derived from an EMBL/GenBank/DDBJ whole genome shotgun (WGS) entry which is preliminary data.</text>
</comment>
<dbReference type="InterPro" id="IPR006976">
    <property type="entry name" value="VanZ-like"/>
</dbReference>
<keyword evidence="2" id="KW-0732">Signal</keyword>
<evidence type="ECO:0000256" key="2">
    <source>
        <dbReference type="SAM" id="SignalP"/>
    </source>
</evidence>